<comment type="caution">
    <text evidence="2">The sequence shown here is derived from an EMBL/GenBank/DDBJ whole genome shotgun (WGS) entry which is preliminary data.</text>
</comment>
<keyword evidence="3" id="KW-1185">Reference proteome</keyword>
<protein>
    <recommendedName>
        <fullName evidence="4">GNAT family N-acetyltransferase</fullName>
    </recommendedName>
</protein>
<evidence type="ECO:0000313" key="2">
    <source>
        <dbReference type="EMBL" id="MBW8485280.1"/>
    </source>
</evidence>
<name>A0ABS7FZB3_9ACTN</name>
<feature type="region of interest" description="Disordered" evidence="1">
    <location>
        <begin position="108"/>
        <end position="136"/>
    </location>
</feature>
<evidence type="ECO:0000313" key="3">
    <source>
        <dbReference type="Proteomes" id="UP000774570"/>
    </source>
</evidence>
<accession>A0ABS7FZB3</accession>
<evidence type="ECO:0000256" key="1">
    <source>
        <dbReference type="SAM" id="MobiDB-lite"/>
    </source>
</evidence>
<dbReference type="EMBL" id="JAIBOA010000015">
    <property type="protein sequence ID" value="MBW8485280.1"/>
    <property type="molecule type" value="Genomic_DNA"/>
</dbReference>
<reference evidence="2 3" key="1">
    <citation type="submission" date="2021-07" db="EMBL/GenBank/DDBJ databases">
        <title>Actinomadura sp. PM05-2 isolated from lichen.</title>
        <authorList>
            <person name="Somphong A."/>
            <person name="Phongsopitanun W."/>
            <person name="Tanasupawat S."/>
            <person name="Peongsungnone V."/>
        </authorList>
    </citation>
    <scope>NUCLEOTIDE SEQUENCE [LARGE SCALE GENOMIC DNA]</scope>
    <source>
        <strain evidence="2 3">PM05-2</strain>
    </source>
</reference>
<sequence>MAIDERDVRRTTADLDLRRVGGADRYANRTDGPVRHLTVAAADGTVLGYLWAGEDGASAGFVRRADGGDAAGNEAVAWSHELRAAKERGVPAASLLAEFAAASLPVAPNANHTGRVLPGSERSAPSLDALTSLAAS</sequence>
<organism evidence="2 3">
    <name type="scientific">Actinomadura parmotrematis</name>
    <dbReference type="NCBI Taxonomy" id="2864039"/>
    <lineage>
        <taxon>Bacteria</taxon>
        <taxon>Bacillati</taxon>
        <taxon>Actinomycetota</taxon>
        <taxon>Actinomycetes</taxon>
        <taxon>Streptosporangiales</taxon>
        <taxon>Thermomonosporaceae</taxon>
        <taxon>Actinomadura</taxon>
    </lineage>
</organism>
<gene>
    <name evidence="2" type="ORF">K1Y72_23070</name>
</gene>
<evidence type="ECO:0008006" key="4">
    <source>
        <dbReference type="Google" id="ProtNLM"/>
    </source>
</evidence>
<dbReference type="Proteomes" id="UP000774570">
    <property type="component" value="Unassembled WGS sequence"/>
</dbReference>
<proteinExistence type="predicted"/>
<dbReference type="RefSeq" id="WP_220168505.1">
    <property type="nucleotide sequence ID" value="NZ_JAIBOA010000015.1"/>
</dbReference>